<accession>A0A427TWA8</accession>
<reference evidence="2" key="1">
    <citation type="submission" date="2018-12" db="EMBL/GenBank/DDBJ databases">
        <title>Bacillus chawlae sp. nov., Bacillus glennii sp. nov., and Bacillus saganii sp. nov. Isolated from the Vehicle Assembly Building at Kennedy Space Center where the Viking Spacecraft were Assembled.</title>
        <authorList>
            <person name="Seuylemezian A."/>
            <person name="Vaishampayan P."/>
        </authorList>
    </citation>
    <scope>NUCLEOTIDE SEQUENCE [LARGE SCALE GENOMIC DNA]</scope>
    <source>
        <strain evidence="2">DSM 13966</strain>
    </source>
</reference>
<evidence type="ECO:0000313" key="2">
    <source>
        <dbReference type="Proteomes" id="UP000279911"/>
    </source>
</evidence>
<protein>
    <submittedName>
        <fullName evidence="1">VOC family protein</fullName>
    </submittedName>
</protein>
<dbReference type="EMBL" id="RSFW01000006">
    <property type="protein sequence ID" value="RSD28787.1"/>
    <property type="molecule type" value="Genomic_DNA"/>
</dbReference>
<organism evidence="1 2">
    <name type="scientific">Mesobacillus subterraneus</name>
    <dbReference type="NCBI Taxonomy" id="285983"/>
    <lineage>
        <taxon>Bacteria</taxon>
        <taxon>Bacillati</taxon>
        <taxon>Bacillota</taxon>
        <taxon>Bacilli</taxon>
        <taxon>Bacillales</taxon>
        <taxon>Bacillaceae</taxon>
        <taxon>Mesobacillus</taxon>
    </lineage>
</organism>
<dbReference type="Proteomes" id="UP000279911">
    <property type="component" value="Unassembled WGS sequence"/>
</dbReference>
<dbReference type="RefSeq" id="WP_125478749.1">
    <property type="nucleotide sequence ID" value="NZ_RSFW01000006.1"/>
</dbReference>
<dbReference type="AlphaFoldDB" id="A0A427TWA8"/>
<gene>
    <name evidence="1" type="ORF">EJA10_04250</name>
</gene>
<name>A0A427TWA8_9BACI</name>
<dbReference type="Gene3D" id="3.10.180.10">
    <property type="entry name" value="2,3-Dihydroxybiphenyl 1,2-Dioxygenase, domain 1"/>
    <property type="match status" value="1"/>
</dbReference>
<dbReference type="SUPFAM" id="SSF54593">
    <property type="entry name" value="Glyoxalase/Bleomycin resistance protein/Dihydroxybiphenyl dioxygenase"/>
    <property type="match status" value="1"/>
</dbReference>
<evidence type="ECO:0000313" key="1">
    <source>
        <dbReference type="EMBL" id="RSD28787.1"/>
    </source>
</evidence>
<comment type="caution">
    <text evidence="1">The sequence shown here is derived from an EMBL/GenBank/DDBJ whole genome shotgun (WGS) entry which is preliminary data.</text>
</comment>
<sequence>MIYEMTYQVRVGDFAEGLKWYTALFQCEPKFQPHAGFAEWEILPGCWLQVAEGTPTEGSGPLRLGVQSIEDEIARMVQELNMEQFEIFSREEVPVRWTTFSDPWGNRIGFFEYLDAEEMDQKINMVQDVVLGRNEIY</sequence>
<dbReference type="OrthoDB" id="2453533at2"/>
<dbReference type="CDD" id="cd06587">
    <property type="entry name" value="VOC"/>
    <property type="match status" value="1"/>
</dbReference>
<proteinExistence type="predicted"/>
<dbReference type="InterPro" id="IPR029068">
    <property type="entry name" value="Glyas_Bleomycin-R_OHBP_Dase"/>
</dbReference>